<proteinExistence type="predicted"/>
<feature type="region of interest" description="Disordered" evidence="1">
    <location>
        <begin position="1"/>
        <end position="27"/>
    </location>
</feature>
<evidence type="ECO:0000313" key="3">
    <source>
        <dbReference type="Proteomes" id="UP000828390"/>
    </source>
</evidence>
<organism evidence="2 3">
    <name type="scientific">Dreissena polymorpha</name>
    <name type="common">Zebra mussel</name>
    <name type="synonym">Mytilus polymorpha</name>
    <dbReference type="NCBI Taxonomy" id="45954"/>
    <lineage>
        <taxon>Eukaryota</taxon>
        <taxon>Metazoa</taxon>
        <taxon>Spiralia</taxon>
        <taxon>Lophotrochozoa</taxon>
        <taxon>Mollusca</taxon>
        <taxon>Bivalvia</taxon>
        <taxon>Autobranchia</taxon>
        <taxon>Heteroconchia</taxon>
        <taxon>Euheterodonta</taxon>
        <taxon>Imparidentia</taxon>
        <taxon>Neoheterodontei</taxon>
        <taxon>Myida</taxon>
        <taxon>Dreissenoidea</taxon>
        <taxon>Dreissenidae</taxon>
        <taxon>Dreissena</taxon>
    </lineage>
</organism>
<dbReference type="EMBL" id="JAIWYP010000008">
    <property type="protein sequence ID" value="KAH3779304.1"/>
    <property type="molecule type" value="Genomic_DNA"/>
</dbReference>
<name>A0A9D4EET7_DREPO</name>
<comment type="caution">
    <text evidence="2">The sequence shown here is derived from an EMBL/GenBank/DDBJ whole genome shotgun (WGS) entry which is preliminary data.</text>
</comment>
<reference evidence="2" key="2">
    <citation type="submission" date="2020-11" db="EMBL/GenBank/DDBJ databases">
        <authorList>
            <person name="McCartney M.A."/>
            <person name="Auch B."/>
            <person name="Kono T."/>
            <person name="Mallez S."/>
            <person name="Becker A."/>
            <person name="Gohl D.M."/>
            <person name="Silverstein K.A.T."/>
            <person name="Koren S."/>
            <person name="Bechman K.B."/>
            <person name="Herman A."/>
            <person name="Abrahante J.E."/>
            <person name="Garbe J."/>
        </authorList>
    </citation>
    <scope>NUCLEOTIDE SEQUENCE</scope>
    <source>
        <strain evidence="2">Duluth1</strain>
        <tissue evidence="2">Whole animal</tissue>
    </source>
</reference>
<sequence length="60" mass="6330">MNRQFTADGSPVTTLPTPTGATEDPCQDNPTIDCATMNATLGKITLIPNPLGSIYTTTNF</sequence>
<evidence type="ECO:0000313" key="2">
    <source>
        <dbReference type="EMBL" id="KAH3779304.1"/>
    </source>
</evidence>
<gene>
    <name evidence="2" type="ORF">DPMN_157105</name>
</gene>
<accession>A0A9D4EET7</accession>
<keyword evidence="3" id="KW-1185">Reference proteome</keyword>
<protein>
    <submittedName>
        <fullName evidence="2">Uncharacterized protein</fullName>
    </submittedName>
</protein>
<evidence type="ECO:0000256" key="1">
    <source>
        <dbReference type="SAM" id="MobiDB-lite"/>
    </source>
</evidence>
<feature type="compositionally biased region" description="Polar residues" evidence="1">
    <location>
        <begin position="1"/>
        <end position="20"/>
    </location>
</feature>
<dbReference type="Proteomes" id="UP000828390">
    <property type="component" value="Unassembled WGS sequence"/>
</dbReference>
<reference evidence="2" key="1">
    <citation type="journal article" date="2019" name="bioRxiv">
        <title>The Genome of the Zebra Mussel, Dreissena polymorpha: A Resource for Invasive Species Research.</title>
        <authorList>
            <person name="McCartney M.A."/>
            <person name="Auch B."/>
            <person name="Kono T."/>
            <person name="Mallez S."/>
            <person name="Zhang Y."/>
            <person name="Obille A."/>
            <person name="Becker A."/>
            <person name="Abrahante J.E."/>
            <person name="Garbe J."/>
            <person name="Badalamenti J.P."/>
            <person name="Herman A."/>
            <person name="Mangelson H."/>
            <person name="Liachko I."/>
            <person name="Sullivan S."/>
            <person name="Sone E.D."/>
            <person name="Koren S."/>
            <person name="Silverstein K.A.T."/>
            <person name="Beckman K.B."/>
            <person name="Gohl D.M."/>
        </authorList>
    </citation>
    <scope>NUCLEOTIDE SEQUENCE</scope>
    <source>
        <strain evidence="2">Duluth1</strain>
        <tissue evidence="2">Whole animal</tissue>
    </source>
</reference>
<dbReference type="AlphaFoldDB" id="A0A9D4EET7"/>